<feature type="chain" id="PRO_5026689698" description="CHAT domain-containing protein" evidence="4">
    <location>
        <begin position="27"/>
        <end position="851"/>
    </location>
</feature>
<reference evidence="6 7" key="1">
    <citation type="journal article" date="2007" name="Appl. Environ. Microbiol.">
        <title>Genome sequence of the cellulolytic gliding bacterium Cytophaga hutchinsonii.</title>
        <authorList>
            <person name="Xie G."/>
            <person name="Bruce D.C."/>
            <person name="Challacombe J.F."/>
            <person name="Chertkov O."/>
            <person name="Detter J.C."/>
            <person name="Gilna P."/>
            <person name="Han C.S."/>
            <person name="Lucas S."/>
            <person name="Misra M."/>
            <person name="Myers G.L."/>
            <person name="Richardson P."/>
            <person name="Tapia R."/>
            <person name="Thayer N."/>
            <person name="Thompson L.S."/>
            <person name="Brettin T.S."/>
            <person name="Henrissat B."/>
            <person name="Wilson D.B."/>
            <person name="McBride M.J."/>
        </authorList>
    </citation>
    <scope>NUCLEOTIDE SEQUENCE [LARGE SCALE GENOMIC DNA]</scope>
    <source>
        <strain evidence="7">ATCC 33406 / DSM 1761 / CIP 103989 / NBRC 15051 / NCIMB 9469 / D465</strain>
    </source>
</reference>
<evidence type="ECO:0000259" key="5">
    <source>
        <dbReference type="Pfam" id="PF12770"/>
    </source>
</evidence>
<accession>A0A6N4SN50</accession>
<keyword evidence="2 3" id="KW-0802">TPR repeat</keyword>
<dbReference type="AlphaFoldDB" id="A0A6N4SN50"/>
<evidence type="ECO:0000256" key="2">
    <source>
        <dbReference type="ARBA" id="ARBA00022803"/>
    </source>
</evidence>
<dbReference type="KEGG" id="chu:CHU_0409"/>
<dbReference type="InterPro" id="IPR019734">
    <property type="entry name" value="TPR_rpt"/>
</dbReference>
<dbReference type="SMART" id="SM00028">
    <property type="entry name" value="TPR"/>
    <property type="match status" value="5"/>
</dbReference>
<keyword evidence="4" id="KW-0732">Signal</keyword>
<dbReference type="OrthoDB" id="9771112at2"/>
<evidence type="ECO:0000256" key="3">
    <source>
        <dbReference type="PROSITE-ProRule" id="PRU00339"/>
    </source>
</evidence>
<name>A0A6N4SN50_CYTH3</name>
<dbReference type="SUPFAM" id="SSF48452">
    <property type="entry name" value="TPR-like"/>
    <property type="match status" value="2"/>
</dbReference>
<sequence length="851" mass="96670">MKSPFISRIILFLFISINLLTHQLRAQDTTSCFTHSMNVYKTGNYPDAYKNFSACLKNIEDKKSEAYTSCILYMGICALENAAYKNASTLLHLAEQSFTPSSEYYAICQQNLAALSKRQGKYNEAEAILIKLLEIQENSASIPCASKAITLNDLGVIYKRLGQYERSIMYFSESLRLKQSCLDPEDPSITISLNNLAGVYMKQKDYMRADSLYTAAIKIKIKRYGPNHPSTLLARNNLAELYRQQNNYAAALNILQDVRERKASSIGKRTLSYATTLHTIANVYFASGNFSEALTYCNASITIKEKLLGKTGLSTLHGYLLLAKINHATGKNQEARSMYDFILNTKKEEIDAYFKYLGEEEKIQYVKAHTAYWKEFTTFVFDMMHADSSSHSESNKILFNQWIENRWYVSELILEETQRQHRIWENIHDSAQASMVEELKELKDAIAKIYLLKSKDDTETSAELNTLTDRATRIEKKLTSISSVEKRKYHSVADITAALEATECIVEIIKPLQPTGNYLALVYLKEADTPHKIWLPAASMLDGKAYAYYKNAIQFKIQDTKNLVLYWQPIENFISQHSAIRTVYLVRDGIYECMNIHTLLADADKKTTSLIYLNKTENILSYKQRASTILLHTSVFIYHPLYGATDTDCVYSDLPGTKKEVDAIEPLFRKKALETIRYSEKTATETTIKNDTAVYSIMHIATHGYLEITPEDDYLESMIHSGLVLSGVCDISFLDASMNDDGILTSYEIAQLNLSATELVVLSACQSGLGTLDNQEGILGLQRGLLVAGAKKVLVSLWKIDDAITAEWMYHFYSDLLEHKSCSEAYLFAQQRIKARYPEPYYWGAFVLLEQ</sequence>
<keyword evidence="1" id="KW-0677">Repeat</keyword>
<evidence type="ECO:0000256" key="1">
    <source>
        <dbReference type="ARBA" id="ARBA00022737"/>
    </source>
</evidence>
<dbReference type="RefSeq" id="WP_011583815.1">
    <property type="nucleotide sequence ID" value="NC_008255.1"/>
</dbReference>
<dbReference type="PANTHER" id="PTHR45641:SF19">
    <property type="entry name" value="NEPHROCYSTIN-3"/>
    <property type="match status" value="1"/>
</dbReference>
<dbReference type="Pfam" id="PF12770">
    <property type="entry name" value="CHAT"/>
    <property type="match status" value="1"/>
</dbReference>
<protein>
    <recommendedName>
        <fullName evidence="5">CHAT domain-containing protein</fullName>
    </recommendedName>
</protein>
<dbReference type="EMBL" id="CP000383">
    <property type="protein sequence ID" value="ABG57699.1"/>
    <property type="molecule type" value="Genomic_DNA"/>
</dbReference>
<evidence type="ECO:0000313" key="7">
    <source>
        <dbReference type="Proteomes" id="UP000001822"/>
    </source>
</evidence>
<organism evidence="6 7">
    <name type="scientific">Cytophaga hutchinsonii (strain ATCC 33406 / DSM 1761 / CIP 103989 / NBRC 15051 / NCIMB 9469 / D465)</name>
    <dbReference type="NCBI Taxonomy" id="269798"/>
    <lineage>
        <taxon>Bacteria</taxon>
        <taxon>Pseudomonadati</taxon>
        <taxon>Bacteroidota</taxon>
        <taxon>Cytophagia</taxon>
        <taxon>Cytophagales</taxon>
        <taxon>Cytophagaceae</taxon>
        <taxon>Cytophaga</taxon>
    </lineage>
</organism>
<feature type="domain" description="CHAT" evidence="5">
    <location>
        <begin position="567"/>
        <end position="849"/>
    </location>
</feature>
<dbReference type="PROSITE" id="PS50005">
    <property type="entry name" value="TPR"/>
    <property type="match status" value="1"/>
</dbReference>
<dbReference type="InterPro" id="IPR024983">
    <property type="entry name" value="CHAT_dom"/>
</dbReference>
<dbReference type="Proteomes" id="UP000001822">
    <property type="component" value="Chromosome"/>
</dbReference>
<proteinExistence type="predicted"/>
<dbReference type="Pfam" id="PF13424">
    <property type="entry name" value="TPR_12"/>
    <property type="match status" value="3"/>
</dbReference>
<dbReference type="PANTHER" id="PTHR45641">
    <property type="entry name" value="TETRATRICOPEPTIDE REPEAT PROTEIN (AFU_ORTHOLOGUE AFUA_6G03870)"/>
    <property type="match status" value="1"/>
</dbReference>
<feature type="repeat" description="TPR" evidence="3">
    <location>
        <begin position="148"/>
        <end position="181"/>
    </location>
</feature>
<evidence type="ECO:0000256" key="4">
    <source>
        <dbReference type="SAM" id="SignalP"/>
    </source>
</evidence>
<evidence type="ECO:0000313" key="6">
    <source>
        <dbReference type="EMBL" id="ABG57699.1"/>
    </source>
</evidence>
<dbReference type="Gene3D" id="1.25.40.10">
    <property type="entry name" value="Tetratricopeptide repeat domain"/>
    <property type="match status" value="2"/>
</dbReference>
<dbReference type="InterPro" id="IPR011990">
    <property type="entry name" value="TPR-like_helical_dom_sf"/>
</dbReference>
<keyword evidence="7" id="KW-1185">Reference proteome</keyword>
<feature type="signal peptide" evidence="4">
    <location>
        <begin position="1"/>
        <end position="26"/>
    </location>
</feature>
<gene>
    <name evidence="6" type="ordered locus">CHU_0409</name>
</gene>